<dbReference type="NCBIfam" id="TIGR03592">
    <property type="entry name" value="yidC_oxa1_cterm"/>
    <property type="match status" value="1"/>
</dbReference>
<keyword evidence="6 13" id="KW-0812">Transmembrane</keyword>
<reference evidence="17 18" key="1">
    <citation type="submission" date="2023-04" db="EMBL/GenBank/DDBJ databases">
        <title>A novel bacteria isolated from coastal sediment.</title>
        <authorList>
            <person name="Liu X.-J."/>
            <person name="Du Z.-J."/>
        </authorList>
    </citation>
    <scope>NUCLEOTIDE SEQUENCE [LARGE SCALE GENOMIC DNA]</scope>
    <source>
        <strain evidence="17 18">SDUM461003</strain>
    </source>
</reference>
<dbReference type="Proteomes" id="UP001225316">
    <property type="component" value="Unassembled WGS sequence"/>
</dbReference>
<dbReference type="Pfam" id="PF02096">
    <property type="entry name" value="60KD_IMP"/>
    <property type="match status" value="1"/>
</dbReference>
<dbReference type="CDD" id="cd20070">
    <property type="entry name" value="5TM_YidC_Alb3"/>
    <property type="match status" value="1"/>
</dbReference>
<dbReference type="InterPro" id="IPR028055">
    <property type="entry name" value="YidC/Oxa/ALB_C"/>
</dbReference>
<accession>A0ABU1ARA3</accession>
<evidence type="ECO:0000256" key="4">
    <source>
        <dbReference type="ARBA" id="ARBA00022448"/>
    </source>
</evidence>
<feature type="domain" description="Membrane insertase YidC/Oxa/ALB C-terminal" evidence="15">
    <location>
        <begin position="396"/>
        <end position="582"/>
    </location>
</feature>
<evidence type="ECO:0000256" key="10">
    <source>
        <dbReference type="ARBA" id="ARBA00023186"/>
    </source>
</evidence>
<dbReference type="Gene3D" id="2.70.98.90">
    <property type="match status" value="1"/>
</dbReference>
<feature type="transmembrane region" description="Helical" evidence="13">
    <location>
        <begin position="368"/>
        <end position="389"/>
    </location>
</feature>
<evidence type="ECO:0000259" key="15">
    <source>
        <dbReference type="Pfam" id="PF02096"/>
    </source>
</evidence>
<evidence type="ECO:0000256" key="13">
    <source>
        <dbReference type="HAMAP-Rule" id="MF_01810"/>
    </source>
</evidence>
<evidence type="ECO:0000256" key="1">
    <source>
        <dbReference type="ARBA" id="ARBA00004429"/>
    </source>
</evidence>
<evidence type="ECO:0000256" key="11">
    <source>
        <dbReference type="ARBA" id="ARBA00033245"/>
    </source>
</evidence>
<dbReference type="InterPro" id="IPR047196">
    <property type="entry name" value="YidC_ALB_C"/>
</dbReference>
<keyword evidence="9 13" id="KW-0472">Membrane</keyword>
<dbReference type="InterPro" id="IPR038221">
    <property type="entry name" value="YidC_periplasmic_sf"/>
</dbReference>
<dbReference type="Pfam" id="PF14849">
    <property type="entry name" value="YidC_periplas"/>
    <property type="match status" value="1"/>
</dbReference>
<keyword evidence="4 13" id="KW-0813">Transport</keyword>
<evidence type="ECO:0000256" key="6">
    <source>
        <dbReference type="ARBA" id="ARBA00022692"/>
    </source>
</evidence>
<evidence type="ECO:0000256" key="5">
    <source>
        <dbReference type="ARBA" id="ARBA00022475"/>
    </source>
</evidence>
<organism evidence="17 18">
    <name type="scientific">Thalassobacterium maritimum</name>
    <dbReference type="NCBI Taxonomy" id="3041265"/>
    <lineage>
        <taxon>Bacteria</taxon>
        <taxon>Pseudomonadati</taxon>
        <taxon>Verrucomicrobiota</taxon>
        <taxon>Opitutia</taxon>
        <taxon>Puniceicoccales</taxon>
        <taxon>Coraliomargaritaceae</taxon>
        <taxon>Thalassobacterium</taxon>
    </lineage>
</organism>
<evidence type="ECO:0000256" key="14">
    <source>
        <dbReference type="SAM" id="MobiDB-lite"/>
    </source>
</evidence>
<feature type="transmembrane region" description="Helical" evidence="13">
    <location>
        <begin position="508"/>
        <end position="526"/>
    </location>
</feature>
<dbReference type="PANTHER" id="PTHR12428:SF65">
    <property type="entry name" value="CYTOCHROME C OXIDASE ASSEMBLY PROTEIN COX18, MITOCHONDRIAL"/>
    <property type="match status" value="1"/>
</dbReference>
<comment type="subcellular location">
    <subcellularLocation>
        <location evidence="1">Cell inner membrane</location>
        <topology evidence="1">Multi-pass membrane protein</topology>
    </subcellularLocation>
    <subcellularLocation>
        <location evidence="13">Cell membrane</location>
        <topology evidence="13">Multi-pass membrane protein</topology>
    </subcellularLocation>
</comment>
<keyword evidence="5 13" id="KW-1003">Cell membrane</keyword>
<dbReference type="InterPro" id="IPR028053">
    <property type="entry name" value="Membr_insert_YidC_N"/>
</dbReference>
<feature type="region of interest" description="Disordered" evidence="14">
    <location>
        <begin position="592"/>
        <end position="614"/>
    </location>
</feature>
<evidence type="ECO:0000313" key="17">
    <source>
        <dbReference type="EMBL" id="MDQ8206568.1"/>
    </source>
</evidence>
<evidence type="ECO:0000256" key="2">
    <source>
        <dbReference type="ARBA" id="ARBA00010527"/>
    </source>
</evidence>
<dbReference type="CDD" id="cd19961">
    <property type="entry name" value="EcYidC-like_peri"/>
    <property type="match status" value="1"/>
</dbReference>
<evidence type="ECO:0000256" key="3">
    <source>
        <dbReference type="ARBA" id="ARBA00015325"/>
    </source>
</evidence>
<evidence type="ECO:0000259" key="16">
    <source>
        <dbReference type="Pfam" id="PF14849"/>
    </source>
</evidence>
<keyword evidence="8 13" id="KW-1133">Transmembrane helix</keyword>
<keyword evidence="18" id="KW-1185">Reference proteome</keyword>
<comment type="subunit">
    <text evidence="13">Interacts with the Sec translocase complex via SecD. Specifically interacts with transmembrane segments of nascent integral membrane proteins during membrane integration.</text>
</comment>
<dbReference type="InterPro" id="IPR001708">
    <property type="entry name" value="YidC/ALB3/OXA1/COX18"/>
</dbReference>
<comment type="function">
    <text evidence="13">Required for the insertion and/or proper folding and/or complex formation of integral membrane proteins into the membrane. Involved in integration of membrane proteins that insert both dependently and independently of the Sec translocase complex, as well as at least some lipoproteins. Aids folding of multispanning membrane proteins.</text>
</comment>
<dbReference type="PRINTS" id="PR01900">
    <property type="entry name" value="YIDCPROTEIN"/>
</dbReference>
<feature type="transmembrane region" description="Helical" evidence="13">
    <location>
        <begin position="547"/>
        <end position="569"/>
    </location>
</feature>
<gene>
    <name evidence="13 17" type="primary">yidC</name>
    <name evidence="17" type="ORF">QEH52_03550</name>
</gene>
<dbReference type="PRINTS" id="PR00701">
    <property type="entry name" value="60KDINNERMP"/>
</dbReference>
<sequence>MDKKNTILGVVCIAAGIGFMFWQSQQIEQQRIEQLQQAETLEAPAGQSTTPADAELVAADANWQPDQAKLGAAAVTDLFQQVDSVPALSGAPLAEEQTVRLANEFIEAVFTTRGGAIKTVDFLQTKRGERDDYVFNQGGYLPALSLSYQASDESMREFALDYRVEQQTADSITFVLDQGEGMLIRRSYRIAPTGSDAEPYAIEHSTVFVNQSGAAINPRTIYFNLGTARTITEGKQSANYLNVGHYNGEDADFVPITKLKGGNGVLGIGSSQPTDQMEIADRVEWASVKNQFFASVLSSDTVGDDLYIYKVPAIEGGDETASHQGISGSVGYQVGTLAPGESKTLDFQFFIGPKEFKRLQALGNQQDLVMQFGFFGFFSKLLLSFMYAIHSVVPSWGWSIVIMTVCIKTLFWPLTAKASKSQKRMAKIQGPMAEMKEKYKDNPQKIQQETLKLFKEHQVNPVAGCLPMIIQMPIFLGLFYMLRTASELRHEPFLWVSDLSLPDTQFEIGGFPINILPMIMGVTMYLQMSMMPVSPTADPMQQKIFKFLPFVFLIFLYNFASGLVVYWTVQNILTIVQQKIINSRPDEDLKPAVATAGAKSKGPGGAPRTKAKRK</sequence>
<comment type="similarity">
    <text evidence="2 13">Belongs to the OXA1/ALB3/YidC family. Type 1 subfamily.</text>
</comment>
<feature type="transmembrane region" description="Helical" evidence="13">
    <location>
        <begin position="6"/>
        <end position="22"/>
    </location>
</feature>
<evidence type="ECO:0000313" key="18">
    <source>
        <dbReference type="Proteomes" id="UP001225316"/>
    </source>
</evidence>
<keyword evidence="10 13" id="KW-0143">Chaperone</keyword>
<keyword evidence="7 13" id="KW-0653">Protein transport</keyword>
<dbReference type="RefSeq" id="WP_308948666.1">
    <property type="nucleotide sequence ID" value="NZ_JARXHW010000005.1"/>
</dbReference>
<comment type="caution">
    <text evidence="17">The sequence shown here is derived from an EMBL/GenBank/DDBJ whole genome shotgun (WGS) entry which is preliminary data.</text>
</comment>
<feature type="domain" description="Membrane insertase YidC N-terminal" evidence="16">
    <location>
        <begin position="99"/>
        <end position="383"/>
    </location>
</feature>
<protein>
    <recommendedName>
        <fullName evidence="3 13">Membrane protein insertase YidC</fullName>
    </recommendedName>
    <alternativeName>
        <fullName evidence="12 13">Foldase YidC</fullName>
    </alternativeName>
    <alternativeName>
        <fullName evidence="11 13">Membrane integrase YidC</fullName>
    </alternativeName>
    <alternativeName>
        <fullName evidence="13">Membrane protein YidC</fullName>
    </alternativeName>
</protein>
<evidence type="ECO:0000256" key="8">
    <source>
        <dbReference type="ARBA" id="ARBA00022989"/>
    </source>
</evidence>
<dbReference type="NCBIfam" id="TIGR03593">
    <property type="entry name" value="yidC_nterm"/>
    <property type="match status" value="1"/>
</dbReference>
<evidence type="ECO:0000256" key="9">
    <source>
        <dbReference type="ARBA" id="ARBA00023136"/>
    </source>
</evidence>
<evidence type="ECO:0000256" key="12">
    <source>
        <dbReference type="ARBA" id="ARBA00033342"/>
    </source>
</evidence>
<dbReference type="InterPro" id="IPR019998">
    <property type="entry name" value="Membr_insert_YidC"/>
</dbReference>
<dbReference type="HAMAP" id="MF_01810">
    <property type="entry name" value="YidC_type1"/>
    <property type="match status" value="1"/>
</dbReference>
<dbReference type="EMBL" id="JARXHW010000005">
    <property type="protein sequence ID" value="MDQ8206568.1"/>
    <property type="molecule type" value="Genomic_DNA"/>
</dbReference>
<proteinExistence type="inferred from homology"/>
<name>A0ABU1ARA3_9BACT</name>
<dbReference type="PANTHER" id="PTHR12428">
    <property type="entry name" value="OXA1"/>
    <property type="match status" value="1"/>
</dbReference>
<evidence type="ECO:0000256" key="7">
    <source>
        <dbReference type="ARBA" id="ARBA00022927"/>
    </source>
</evidence>
<feature type="transmembrane region" description="Helical" evidence="13">
    <location>
        <begin position="462"/>
        <end position="482"/>
    </location>
</feature>
<feature type="transmembrane region" description="Helical" evidence="13">
    <location>
        <begin position="395"/>
        <end position="415"/>
    </location>
</feature>